<gene>
    <name evidence="2" type="ORF">DEO27_008095</name>
</gene>
<organism evidence="2 3">
    <name type="scientific">Mucilaginibacter rubeus</name>
    <dbReference type="NCBI Taxonomy" id="2027860"/>
    <lineage>
        <taxon>Bacteria</taxon>
        <taxon>Pseudomonadati</taxon>
        <taxon>Bacteroidota</taxon>
        <taxon>Sphingobacteriia</taxon>
        <taxon>Sphingobacteriales</taxon>
        <taxon>Sphingobacteriaceae</taxon>
        <taxon>Mucilaginibacter</taxon>
    </lineage>
</organism>
<feature type="transmembrane region" description="Helical" evidence="1">
    <location>
        <begin position="13"/>
        <end position="32"/>
    </location>
</feature>
<accession>A0A5C1HVY4</accession>
<feature type="transmembrane region" description="Helical" evidence="1">
    <location>
        <begin position="135"/>
        <end position="152"/>
    </location>
</feature>
<name>A0A5C1HVY4_9SPHI</name>
<dbReference type="OrthoDB" id="9798166at2"/>
<keyword evidence="3" id="KW-1185">Reference proteome</keyword>
<keyword evidence="1" id="KW-0812">Transmembrane</keyword>
<dbReference type="Proteomes" id="UP000251402">
    <property type="component" value="Chromosome"/>
</dbReference>
<dbReference type="AlphaFoldDB" id="A0A5C1HVY4"/>
<proteinExistence type="predicted"/>
<protein>
    <submittedName>
        <fullName evidence="2">Uncharacterized protein</fullName>
    </submittedName>
</protein>
<dbReference type="KEGG" id="mrub:DEO27_008095"/>
<sequence length="205" mass="23343">MSSGGLPGFGSDWVIIPSYGIGVVTFAILTYADWGDMNGRVLDTLLTISAAPLRVLPPSAILMQRKNELLKVMDDWTAAKTSNIFAINFFMDYFPEKLKTELADAYKNAGKIKKIGDLTAINQMRGYFKIEGKNANFLVFFTLIMHYLLRVLHSLIKLRIRRNTLFNDLMNKSLDGRMLKLPFEDDDCYCDQQIEQRETAKTRPS</sequence>
<reference evidence="2" key="1">
    <citation type="submission" date="2019-08" db="EMBL/GenBank/DDBJ databases">
        <title>Comparative genome analysis confer to the adaptation heavy metal polluted environment.</title>
        <authorList>
            <person name="Li Y."/>
        </authorList>
    </citation>
    <scope>NUCLEOTIDE SEQUENCE [LARGE SCALE GENOMIC DNA]</scope>
    <source>
        <strain evidence="2">P1</strain>
    </source>
</reference>
<evidence type="ECO:0000313" key="3">
    <source>
        <dbReference type="Proteomes" id="UP000251402"/>
    </source>
</evidence>
<dbReference type="EMBL" id="CP043450">
    <property type="protein sequence ID" value="QEM09984.1"/>
    <property type="molecule type" value="Genomic_DNA"/>
</dbReference>
<keyword evidence="1" id="KW-1133">Transmembrane helix</keyword>
<dbReference type="RefSeq" id="WP_112570329.1">
    <property type="nucleotide sequence ID" value="NZ_CP043450.1"/>
</dbReference>
<evidence type="ECO:0000313" key="2">
    <source>
        <dbReference type="EMBL" id="QEM09984.1"/>
    </source>
</evidence>
<keyword evidence="1" id="KW-0472">Membrane</keyword>
<evidence type="ECO:0000256" key="1">
    <source>
        <dbReference type="SAM" id="Phobius"/>
    </source>
</evidence>